<name>A0A927RPZ1_9ACTN</name>
<reference evidence="1" key="1">
    <citation type="submission" date="2020-10" db="EMBL/GenBank/DDBJ databases">
        <title>Sequencing the genomes of 1000 actinobacteria strains.</title>
        <authorList>
            <person name="Klenk H.-P."/>
        </authorList>
    </citation>
    <scope>NUCLEOTIDE SEQUENCE</scope>
    <source>
        <strain evidence="1">DSM 45354</strain>
    </source>
</reference>
<comment type="caution">
    <text evidence="1">The sequence shown here is derived from an EMBL/GenBank/DDBJ whole genome shotgun (WGS) entry which is preliminary data.</text>
</comment>
<protein>
    <submittedName>
        <fullName evidence="1">Uncharacterized protein</fullName>
    </submittedName>
</protein>
<evidence type="ECO:0000313" key="2">
    <source>
        <dbReference type="Proteomes" id="UP000638648"/>
    </source>
</evidence>
<dbReference type="Proteomes" id="UP000638648">
    <property type="component" value="Unassembled WGS sequence"/>
</dbReference>
<accession>A0A927RPZ1</accession>
<organism evidence="1 2">
    <name type="scientific">Actinopolymorpha pittospori</name>
    <dbReference type="NCBI Taxonomy" id="648752"/>
    <lineage>
        <taxon>Bacteria</taxon>
        <taxon>Bacillati</taxon>
        <taxon>Actinomycetota</taxon>
        <taxon>Actinomycetes</taxon>
        <taxon>Propionibacteriales</taxon>
        <taxon>Actinopolymorphaceae</taxon>
        <taxon>Actinopolymorpha</taxon>
    </lineage>
</organism>
<sequence length="41" mass="4901">MERTMGQTRLVMWAEYPPTATLDQWMSVELTTDLNKVTWLR</sequence>
<keyword evidence="2" id="KW-1185">Reference proteome</keyword>
<dbReference type="EMBL" id="JADBEM010000001">
    <property type="protein sequence ID" value="MBE1612616.1"/>
    <property type="molecule type" value="Genomic_DNA"/>
</dbReference>
<dbReference type="AlphaFoldDB" id="A0A927RPZ1"/>
<gene>
    <name evidence="1" type="ORF">HEB94_009464</name>
</gene>
<proteinExistence type="predicted"/>
<evidence type="ECO:0000313" key="1">
    <source>
        <dbReference type="EMBL" id="MBE1612616.1"/>
    </source>
</evidence>
<dbReference type="RefSeq" id="WP_273377413.1">
    <property type="nucleotide sequence ID" value="NZ_BAABJL010000159.1"/>
</dbReference>